<organism evidence="1 2">
    <name type="scientific">Paraphaeosphaeria minitans</name>
    <dbReference type="NCBI Taxonomy" id="565426"/>
    <lineage>
        <taxon>Eukaryota</taxon>
        <taxon>Fungi</taxon>
        <taxon>Dikarya</taxon>
        <taxon>Ascomycota</taxon>
        <taxon>Pezizomycotina</taxon>
        <taxon>Dothideomycetes</taxon>
        <taxon>Pleosporomycetidae</taxon>
        <taxon>Pleosporales</taxon>
        <taxon>Massarineae</taxon>
        <taxon>Didymosphaeriaceae</taxon>
        <taxon>Paraphaeosphaeria</taxon>
    </lineage>
</organism>
<protein>
    <submittedName>
        <fullName evidence="1">Uncharacterized protein</fullName>
    </submittedName>
</protein>
<dbReference type="OrthoDB" id="10386646at2759"/>
<accession>A0A9P6GTQ3</accession>
<evidence type="ECO:0000313" key="1">
    <source>
        <dbReference type="EMBL" id="KAF9740360.1"/>
    </source>
</evidence>
<name>A0A9P6GTQ3_9PLEO</name>
<gene>
    <name evidence="1" type="ORF">PMIN01_02995</name>
</gene>
<dbReference type="EMBL" id="WJXW01000002">
    <property type="protein sequence ID" value="KAF9740360.1"/>
    <property type="molecule type" value="Genomic_DNA"/>
</dbReference>
<sequence>MLITAILCDTSSPDRMIALAELVINASSEVKGQRSAFNNLLMTNIEYERISSIGDLDDVDKVRVELGYALAACMPLFPRESLENIAITFSEWVKEKRMKEVQSIIDVIHSQSTAGPDFAPKKDRSTMTAEKRSHYVQEMDQEGLLELLSRLTLAKYHQDALRKEALVQLSKKTGKW</sequence>
<dbReference type="AlphaFoldDB" id="A0A9P6GTQ3"/>
<evidence type="ECO:0000313" key="2">
    <source>
        <dbReference type="Proteomes" id="UP000756921"/>
    </source>
</evidence>
<proteinExistence type="predicted"/>
<comment type="caution">
    <text evidence="1">The sequence shown here is derived from an EMBL/GenBank/DDBJ whole genome shotgun (WGS) entry which is preliminary data.</text>
</comment>
<dbReference type="Proteomes" id="UP000756921">
    <property type="component" value="Unassembled WGS sequence"/>
</dbReference>
<keyword evidence="2" id="KW-1185">Reference proteome</keyword>
<reference evidence="1" key="1">
    <citation type="journal article" date="2020" name="Mol. Plant Microbe Interact.">
        <title>Genome Sequence of the Biocontrol Agent Coniothyrium minitans strain Conio (IMI 134523).</title>
        <authorList>
            <person name="Patel D."/>
            <person name="Shittu T.A."/>
            <person name="Baroncelli R."/>
            <person name="Muthumeenakshi S."/>
            <person name="Osborne T.H."/>
            <person name="Janganan T.K."/>
            <person name="Sreenivasaprasad S."/>
        </authorList>
    </citation>
    <scope>NUCLEOTIDE SEQUENCE</scope>
    <source>
        <strain evidence="1">Conio</strain>
    </source>
</reference>